<proteinExistence type="inferred from homology"/>
<dbReference type="Gene3D" id="3.40.50.2000">
    <property type="entry name" value="Glycogen Phosphorylase B"/>
    <property type="match status" value="3"/>
</dbReference>
<dbReference type="NCBIfam" id="TIGR02094">
    <property type="entry name" value="more_P_ylases"/>
    <property type="match status" value="1"/>
</dbReference>
<organism evidence="6 7">
    <name type="scientific">Chthonomonas calidirosea (strain DSM 23976 / ICMP 18418 / T49)</name>
    <dbReference type="NCBI Taxonomy" id="1303518"/>
    <lineage>
        <taxon>Bacteria</taxon>
        <taxon>Bacillati</taxon>
        <taxon>Armatimonadota</taxon>
        <taxon>Chthonomonadia</taxon>
        <taxon>Chthonomonadales</taxon>
        <taxon>Chthonomonadaceae</taxon>
        <taxon>Chthonomonas</taxon>
    </lineage>
</organism>
<evidence type="ECO:0000256" key="1">
    <source>
        <dbReference type="ARBA" id="ARBA00001275"/>
    </source>
</evidence>
<sequence length="856" mass="97738">MPKIRAFHIVPALPEPLQKLRTLAYNLRWAWDHETIELFRSLDRNLWEQCEHNPVRMLSLISQERLTEAAADDAFLAEVDHVHYSLQTYLTTTNTWYRRQWADKLPPETCIAYFCMEFGLTECLPIYSGGLGVLAGDHLKSASDLGLPLVGVGLLYQQGYFKQTLSPDGWQQETYPENDFYSMPLQAVLNEKGEPLKVCLDLLGRQVSICVWRAQVGRVPLFLLDTNLPENRPEDQDITDQLYGGDAEMRLRQEMVLGIGGMRALRALKIRPTVCHLNEGHAAFTALERARELREETGCDYATAREVAAAGSLFTTHTPVPAGFDVFSADLMNRYFAAYAQQLGLSFDELMGLGRVNPWDQSEQFNMAVLAVRHAHQVNGVSQLHARVTRRMMQAGYPGFPEEEVPASYVTNGVHLRSFASMEMAELLDKYLGGRWSYDGHHEGVWERIEEIPDELLWRVKETRREKLVRFARARLRAQLERRYFRDDPEFRAAAEVLDPHALTIGFARRFAPYKRATLLLTDLDRLIRLLTNPQRPVQILFAGKAHPREDAGKELIRQIVQFSKRPEVRGRILFLEDYDLNVSRYMVQGCDVWLNTPRRPMEASGTSGMKALVNGGLHVSVLDGWWAEGYDPRAGWAIGRGEEYSDPQEQDRIEATALYNLLENEVVPLFYDRGMDGVPRAWVARVKYSMRTLCPRFNTHRMVSEYATRYYFPATLRCLKLRANNLERARTLVDWKQRVRSLWPQVRIQEVITSPEEGATLQVGDKLKITVKAFLAGLTPEDVRVQAYSGSLDADRRLKAESIVDIPFTGQEGELFCFQVEMPCSASGLRGFSVRILPAHPDAQLPAELPLICWE</sequence>
<feature type="modified residue" description="N6-(pyridoxal phosphate)lysine" evidence="4">
    <location>
        <position position="611"/>
    </location>
</feature>
<feature type="domain" description="DUF3417" evidence="5">
    <location>
        <begin position="13"/>
        <end position="124"/>
    </location>
</feature>
<name>S0EUP7_CHTCT</name>
<dbReference type="HOGENOM" id="CLU_015112_0_0_0"/>
<dbReference type="GO" id="GO:0008184">
    <property type="term" value="F:glycogen phosphorylase activity"/>
    <property type="evidence" value="ECO:0007669"/>
    <property type="project" value="InterPro"/>
</dbReference>
<keyword evidence="4" id="KW-0663">Pyridoxal phosphate</keyword>
<evidence type="ECO:0000313" key="7">
    <source>
        <dbReference type="Proteomes" id="UP000014227"/>
    </source>
</evidence>
<dbReference type="eggNOG" id="COG0058">
    <property type="taxonomic scope" value="Bacteria"/>
</dbReference>
<dbReference type="InParanoid" id="S0EUP7"/>
<dbReference type="GO" id="GO:0005975">
    <property type="term" value="P:carbohydrate metabolic process"/>
    <property type="evidence" value="ECO:0007669"/>
    <property type="project" value="InterPro"/>
</dbReference>
<dbReference type="STRING" id="454171.CP488_02538"/>
<dbReference type="SUPFAM" id="SSF53756">
    <property type="entry name" value="UDP-Glycosyltransferase/glycogen phosphorylase"/>
    <property type="match status" value="1"/>
</dbReference>
<dbReference type="InterPro" id="IPR052182">
    <property type="entry name" value="Glycogen/Maltodextrin_Phosph"/>
</dbReference>
<keyword evidence="3" id="KW-0021">Allosteric enzyme</keyword>
<protein>
    <submittedName>
        <fullName evidence="6">Maltodextrin phosphorylase</fullName>
        <ecNumber evidence="6">2.4.1.1</ecNumber>
    </submittedName>
</protein>
<dbReference type="PATRIC" id="fig|1303518.3.peg.1598"/>
<dbReference type="Proteomes" id="UP000014227">
    <property type="component" value="Chromosome I"/>
</dbReference>
<evidence type="ECO:0000313" key="6">
    <source>
        <dbReference type="EMBL" id="CCW35374.1"/>
    </source>
</evidence>
<dbReference type="OrthoDB" id="9760804at2"/>
<keyword evidence="7" id="KW-1185">Reference proteome</keyword>
<dbReference type="InterPro" id="IPR000811">
    <property type="entry name" value="Glyco_trans_35"/>
</dbReference>
<keyword evidence="6" id="KW-0328">Glycosyltransferase</keyword>
<dbReference type="FunCoup" id="S0EUP7">
    <property type="interactions" value="299"/>
</dbReference>
<dbReference type="AlphaFoldDB" id="S0EUP7"/>
<evidence type="ECO:0000256" key="3">
    <source>
        <dbReference type="ARBA" id="ARBA00022533"/>
    </source>
</evidence>
<evidence type="ECO:0000259" key="5">
    <source>
        <dbReference type="Pfam" id="PF11897"/>
    </source>
</evidence>
<dbReference type="EMBL" id="HF951689">
    <property type="protein sequence ID" value="CCW35374.1"/>
    <property type="molecule type" value="Genomic_DNA"/>
</dbReference>
<gene>
    <name evidence="6" type="ORF">CCALI_01558</name>
</gene>
<dbReference type="PIRSF" id="PIRSF000460">
    <property type="entry name" value="Pprylas_GlgP"/>
    <property type="match status" value="1"/>
</dbReference>
<dbReference type="RefSeq" id="WP_016482908.1">
    <property type="nucleotide sequence ID" value="NC_021487.1"/>
</dbReference>
<dbReference type="GO" id="GO:0030170">
    <property type="term" value="F:pyridoxal phosphate binding"/>
    <property type="evidence" value="ECO:0007669"/>
    <property type="project" value="InterPro"/>
</dbReference>
<accession>S0EUP7</accession>
<dbReference type="KEGG" id="ccz:CCALI_01558"/>
<comment type="catalytic activity">
    <reaction evidence="1">
        <text>[(1-&gt;4)-alpha-D-glucosyl](n) + phosphate = [(1-&gt;4)-alpha-D-glucosyl](n-1) + alpha-D-glucose 1-phosphate</text>
        <dbReference type="Rhea" id="RHEA:41732"/>
        <dbReference type="Rhea" id="RHEA-COMP:9584"/>
        <dbReference type="Rhea" id="RHEA-COMP:9586"/>
        <dbReference type="ChEBI" id="CHEBI:15444"/>
        <dbReference type="ChEBI" id="CHEBI:43474"/>
        <dbReference type="ChEBI" id="CHEBI:58601"/>
        <dbReference type="EC" id="2.4.1.1"/>
    </reaction>
</comment>
<dbReference type="Pfam" id="PF00343">
    <property type="entry name" value="Phosphorylase"/>
    <property type="match status" value="1"/>
</dbReference>
<dbReference type="InterPro" id="IPR011834">
    <property type="entry name" value="Agluc_phsphrylas"/>
</dbReference>
<dbReference type="PANTHER" id="PTHR42655">
    <property type="entry name" value="GLYCOGEN PHOSPHORYLASE"/>
    <property type="match status" value="1"/>
</dbReference>
<reference evidence="7" key="1">
    <citation type="submission" date="2013-03" db="EMBL/GenBank/DDBJ databases">
        <title>Genome sequence of Chthonomonas calidirosea, the first sequenced genome from the Armatimonadetes phylum (formally candidate division OP10).</title>
        <authorList>
            <person name="Lee K.C.Y."/>
            <person name="Morgan X.C."/>
            <person name="Dunfield P.F."/>
            <person name="Tamas I."/>
            <person name="Houghton K.M."/>
            <person name="Vyssotski M."/>
            <person name="Ryan J.L.J."/>
            <person name="Lagutin K."/>
            <person name="McDonald I.R."/>
            <person name="Stott M.B."/>
        </authorList>
    </citation>
    <scope>NUCLEOTIDE SEQUENCE [LARGE SCALE GENOMIC DNA]</scope>
    <source>
        <strain evidence="7">DSM 23976 / ICMP 18418 / T49</strain>
    </source>
</reference>
<comment type="similarity">
    <text evidence="2">Belongs to the glycogen phosphorylase family.</text>
</comment>
<evidence type="ECO:0000256" key="2">
    <source>
        <dbReference type="ARBA" id="ARBA00006047"/>
    </source>
</evidence>
<dbReference type="PANTHER" id="PTHR42655:SF1">
    <property type="entry name" value="GLYCOGEN PHOSPHORYLASE"/>
    <property type="match status" value="1"/>
</dbReference>
<dbReference type="Pfam" id="PF11897">
    <property type="entry name" value="DUF3417"/>
    <property type="match status" value="1"/>
</dbReference>
<evidence type="ECO:0000256" key="4">
    <source>
        <dbReference type="PIRSR" id="PIRSR000460-1"/>
    </source>
</evidence>
<keyword evidence="6" id="KW-0808">Transferase</keyword>
<dbReference type="InterPro" id="IPR024517">
    <property type="entry name" value="Glycogen_phosphorylase_DUF3417"/>
</dbReference>
<dbReference type="EC" id="2.4.1.1" evidence="6"/>